<evidence type="ECO:0000313" key="4">
    <source>
        <dbReference type="EMBL" id="GLU46411.1"/>
    </source>
</evidence>
<sequence>MDYTVRPMEDTDLDRLVEVSLAADGLFARAGLELPPDDPRPMLAHCPLVLVAGRPAAGLAALTELDGNAHLEQIAVHPTLGRRGIGTALLTAACAKARAQGHRAITLTTFGDLAWNAPWYARNGFTEFPRGSWGPELAVHWLAEEAAGIAVARRIAMRRLLTA</sequence>
<gene>
    <name evidence="4" type="ORF">Nans01_07620</name>
</gene>
<name>A0A9W6UG24_9ACTN</name>
<proteinExistence type="predicted"/>
<keyword evidence="1" id="KW-0808">Transferase</keyword>
<keyword evidence="2" id="KW-0012">Acyltransferase</keyword>
<organism evidence="4 5">
    <name type="scientific">Nocardiopsis ansamitocini</name>
    <dbReference type="NCBI Taxonomy" id="1670832"/>
    <lineage>
        <taxon>Bacteria</taxon>
        <taxon>Bacillati</taxon>
        <taxon>Actinomycetota</taxon>
        <taxon>Actinomycetes</taxon>
        <taxon>Streptosporangiales</taxon>
        <taxon>Nocardiopsidaceae</taxon>
        <taxon>Nocardiopsis</taxon>
    </lineage>
</organism>
<dbReference type="InterPro" id="IPR016181">
    <property type="entry name" value="Acyl_CoA_acyltransferase"/>
</dbReference>
<accession>A0A9W6UG24</accession>
<comment type="caution">
    <text evidence="4">The sequence shown here is derived from an EMBL/GenBank/DDBJ whole genome shotgun (WGS) entry which is preliminary data.</text>
</comment>
<dbReference type="RefSeq" id="WP_285757263.1">
    <property type="nucleotide sequence ID" value="NZ_BSQG01000001.1"/>
</dbReference>
<keyword evidence="5" id="KW-1185">Reference proteome</keyword>
<evidence type="ECO:0000256" key="1">
    <source>
        <dbReference type="ARBA" id="ARBA00022679"/>
    </source>
</evidence>
<protein>
    <submittedName>
        <fullName evidence="4">GCN5 family N-acetyltransferase</fullName>
    </submittedName>
</protein>
<dbReference type="GO" id="GO:0016747">
    <property type="term" value="F:acyltransferase activity, transferring groups other than amino-acyl groups"/>
    <property type="evidence" value="ECO:0007669"/>
    <property type="project" value="InterPro"/>
</dbReference>
<dbReference type="CDD" id="cd04301">
    <property type="entry name" value="NAT_SF"/>
    <property type="match status" value="1"/>
</dbReference>
<dbReference type="PANTHER" id="PTHR43800">
    <property type="entry name" value="PEPTIDYL-LYSINE N-ACETYLTRANSFERASE YJAB"/>
    <property type="match status" value="1"/>
</dbReference>
<feature type="domain" description="N-acetyltransferase" evidence="3">
    <location>
        <begin position="3"/>
        <end position="148"/>
    </location>
</feature>
<dbReference type="PROSITE" id="PS51186">
    <property type="entry name" value="GNAT"/>
    <property type="match status" value="1"/>
</dbReference>
<evidence type="ECO:0000256" key="2">
    <source>
        <dbReference type="ARBA" id="ARBA00023315"/>
    </source>
</evidence>
<evidence type="ECO:0000259" key="3">
    <source>
        <dbReference type="PROSITE" id="PS51186"/>
    </source>
</evidence>
<dbReference type="SUPFAM" id="SSF55729">
    <property type="entry name" value="Acyl-CoA N-acyltransferases (Nat)"/>
    <property type="match status" value="1"/>
</dbReference>
<evidence type="ECO:0000313" key="5">
    <source>
        <dbReference type="Proteomes" id="UP001165092"/>
    </source>
</evidence>
<dbReference type="AlphaFoldDB" id="A0A9W6UG24"/>
<dbReference type="EMBL" id="BSQG01000001">
    <property type="protein sequence ID" value="GLU46411.1"/>
    <property type="molecule type" value="Genomic_DNA"/>
</dbReference>
<dbReference type="Gene3D" id="3.40.630.30">
    <property type="match status" value="1"/>
</dbReference>
<dbReference type="PANTHER" id="PTHR43800:SF1">
    <property type="entry name" value="PEPTIDYL-LYSINE N-ACETYLTRANSFERASE YJAB"/>
    <property type="match status" value="1"/>
</dbReference>
<dbReference type="Pfam" id="PF00583">
    <property type="entry name" value="Acetyltransf_1"/>
    <property type="match status" value="1"/>
</dbReference>
<reference evidence="4" key="1">
    <citation type="submission" date="2023-02" db="EMBL/GenBank/DDBJ databases">
        <title>Nocardiopsis ansamitocini NBRC 112285.</title>
        <authorList>
            <person name="Ichikawa N."/>
            <person name="Sato H."/>
            <person name="Tonouchi N."/>
        </authorList>
    </citation>
    <scope>NUCLEOTIDE SEQUENCE</scope>
    <source>
        <strain evidence="4">NBRC 112285</strain>
    </source>
</reference>
<dbReference type="Proteomes" id="UP001165092">
    <property type="component" value="Unassembled WGS sequence"/>
</dbReference>
<dbReference type="InterPro" id="IPR000182">
    <property type="entry name" value="GNAT_dom"/>
</dbReference>